<keyword evidence="2" id="KW-0758">Storage protein</keyword>
<keyword evidence="4" id="KW-0325">Glycoprotein</keyword>
<dbReference type="SUPFAM" id="SSF56968">
    <property type="entry name" value="Lipovitellin-phosvitin complex, beta-sheet shell regions"/>
    <property type="match status" value="2"/>
</dbReference>
<evidence type="ECO:0000256" key="2">
    <source>
        <dbReference type="ARBA" id="ARBA00022761"/>
    </source>
</evidence>
<dbReference type="InterPro" id="IPR001747">
    <property type="entry name" value="Vitellogenin_N"/>
</dbReference>
<evidence type="ECO:0000256" key="3">
    <source>
        <dbReference type="ARBA" id="ARBA00023157"/>
    </source>
</evidence>
<dbReference type="InterPro" id="IPR015816">
    <property type="entry name" value="Vitellinogen_b-sht_N"/>
</dbReference>
<feature type="domain" description="Vitellogenin" evidence="5">
    <location>
        <begin position="27"/>
        <end position="573"/>
    </location>
</feature>
<dbReference type="InterPro" id="IPR015819">
    <property type="entry name" value="Lipid_transp_b-sht_shell"/>
</dbReference>
<dbReference type="PANTHER" id="PTHR23345:SF15">
    <property type="entry name" value="VITELLOGENIN 1-RELATED"/>
    <property type="match status" value="1"/>
</dbReference>
<dbReference type="Gene3D" id="2.30.230.10">
    <property type="entry name" value="Lipovitellin, beta-sheet shell regions, chain A"/>
    <property type="match status" value="1"/>
</dbReference>
<dbReference type="GO" id="GO:0045735">
    <property type="term" value="F:nutrient reservoir activity"/>
    <property type="evidence" value="ECO:0007669"/>
    <property type="project" value="UniProtKB-KW"/>
</dbReference>
<dbReference type="Pfam" id="PF01347">
    <property type="entry name" value="Vitellogenin_N"/>
    <property type="match status" value="1"/>
</dbReference>
<dbReference type="InterPro" id="IPR015255">
    <property type="entry name" value="Vitellinogen_open_b-sht"/>
</dbReference>
<organism evidence="6 7">
    <name type="scientific">Meganyctiphanes norvegica</name>
    <name type="common">Northern krill</name>
    <name type="synonym">Thysanopoda norvegica</name>
    <dbReference type="NCBI Taxonomy" id="48144"/>
    <lineage>
        <taxon>Eukaryota</taxon>
        <taxon>Metazoa</taxon>
        <taxon>Ecdysozoa</taxon>
        <taxon>Arthropoda</taxon>
        <taxon>Crustacea</taxon>
        <taxon>Multicrustacea</taxon>
        <taxon>Malacostraca</taxon>
        <taxon>Eumalacostraca</taxon>
        <taxon>Eucarida</taxon>
        <taxon>Euphausiacea</taxon>
        <taxon>Euphausiidae</taxon>
        <taxon>Meganyctiphanes</taxon>
    </lineage>
</organism>
<comment type="caution">
    <text evidence="6">The sequence shown here is derived from an EMBL/GenBank/DDBJ whole genome shotgun (WGS) entry which is preliminary data.</text>
</comment>
<name>A0AAV2RDC9_MEGNR</name>
<dbReference type="Gene3D" id="1.25.10.20">
    <property type="entry name" value="Vitellinogen, superhelical"/>
    <property type="match status" value="1"/>
</dbReference>
<keyword evidence="7" id="KW-1185">Reference proteome</keyword>
<dbReference type="PANTHER" id="PTHR23345">
    <property type="entry name" value="VITELLOGENIN-RELATED"/>
    <property type="match status" value="1"/>
</dbReference>
<evidence type="ECO:0000256" key="4">
    <source>
        <dbReference type="ARBA" id="ARBA00023180"/>
    </source>
</evidence>
<keyword evidence="3" id="KW-1015">Disulfide bond</keyword>
<dbReference type="AlphaFoldDB" id="A0AAV2RDC9"/>
<dbReference type="InterPro" id="IPR011030">
    <property type="entry name" value="Lipovitellin_superhlx_dom"/>
</dbReference>
<evidence type="ECO:0000313" key="7">
    <source>
        <dbReference type="Proteomes" id="UP001497623"/>
    </source>
</evidence>
<protein>
    <recommendedName>
        <fullName evidence="5">Vitellogenin domain-containing protein</fullName>
    </recommendedName>
</protein>
<dbReference type="SMART" id="SM00638">
    <property type="entry name" value="LPD_N"/>
    <property type="match status" value="1"/>
</dbReference>
<dbReference type="EMBL" id="CAXKWB010019347">
    <property type="protein sequence ID" value="CAL4121836.1"/>
    <property type="molecule type" value="Genomic_DNA"/>
</dbReference>
<reference evidence="6 7" key="1">
    <citation type="submission" date="2024-05" db="EMBL/GenBank/DDBJ databases">
        <authorList>
            <person name="Wallberg A."/>
        </authorList>
    </citation>
    <scope>NUCLEOTIDE SEQUENCE [LARGE SCALE GENOMIC DNA]</scope>
</reference>
<proteinExistence type="predicted"/>
<dbReference type="InterPro" id="IPR050733">
    <property type="entry name" value="Vitellogenin/Apolipophorin"/>
</dbReference>
<keyword evidence="1" id="KW-0732">Signal</keyword>
<evidence type="ECO:0000313" key="6">
    <source>
        <dbReference type="EMBL" id="CAL4121836.1"/>
    </source>
</evidence>
<evidence type="ECO:0000259" key="5">
    <source>
        <dbReference type="SMART" id="SM00638"/>
    </source>
</evidence>
<evidence type="ECO:0000256" key="1">
    <source>
        <dbReference type="ARBA" id="ARBA00022729"/>
    </source>
</evidence>
<dbReference type="SUPFAM" id="SSF48431">
    <property type="entry name" value="Lipovitellin-phosvitin complex, superhelical domain"/>
    <property type="match status" value="1"/>
</dbReference>
<sequence>MKIMRGIGLTPIVTFIWIIFISTCVGFEVGKSVVFRHDVDMFMDEEILFLGAANIEVSRVSQDTLVLLPAALDSQQEDETIPTPMAAARGEALPLIIKSIGGRINLLHHPSDNTADLNYKKALISLIMPTRSKQPLSYHMQADVLGLCEVRYENRGNQTVSWRDLTRCSHFTSEKVLGMHNLPLLHLDLSLLGSESQCTYQWQGADSDNLQQVLCIENISVGRRFTSEEKILNLTVISSVLLTSIEEMNPLAPAYVRKAIETTEFTYEAISKSEGIEMSEEEISEQLHVVCKSPSGMRPDPELIKNIAILAHSFSRARTLPAFTHQCPSEHRKNIAIMAALSGGARHLHFFYKQIQEIMQTRDVSEDWLNDEYRIIVALRRIVTPNSAFSTDFFMRDDNQRIYEELVDLLLSRQPVSVAGLASLLDGLSEVAPDLFTKMLQKAEPYISPIKACEQANPVEAVKILRSVVGLTKRPPRYVASLQPCFTLDVVGVSVASMDTLATVDCNGPNVVELLRLGLESPSDPEIRIAAYKGMLHCIPERPQLLETIGYTLDKQSDDFSVQVSSYIWSHVQTILESDVPSLLILRELFSGSSRITEASDPVWYDPRQHSRHLSYTWHLDSQTGMTLSCDLVWGRYSPAPSALYTKLLLHHDGKTHELFQIMIRITGSKNIIMNLPGIKGFMSASKSAVSQIWKTVTKLAEETFRTKRDITQPEIIDFMQTVMSRTPSGYETLGQESSAELSVRILGHHALHLHTTNLHKKFPDTIKETFEKLLSSSIDLSVWSFLPILDNSLTVSSLSGAPVVISMSAVTASQFNLKHSTDEDAGTLGIVFSGGVNIMTQVEMGLRKKKRKSKEPSEESQLSSDYIWSLDIPFNIDYEYRAKLH</sequence>
<gene>
    <name evidence="6" type="ORF">MNOR_LOCUS22698</name>
</gene>
<dbReference type="Proteomes" id="UP001497623">
    <property type="component" value="Unassembled WGS sequence"/>
</dbReference>
<dbReference type="Pfam" id="PF09172">
    <property type="entry name" value="Vit_open_b-sht"/>
    <property type="match status" value="1"/>
</dbReference>
<accession>A0AAV2RDC9</accession>
<dbReference type="GO" id="GO:0005319">
    <property type="term" value="F:lipid transporter activity"/>
    <property type="evidence" value="ECO:0007669"/>
    <property type="project" value="InterPro"/>
</dbReference>